<dbReference type="Pfam" id="PF02082">
    <property type="entry name" value="Rrf2"/>
    <property type="match status" value="1"/>
</dbReference>
<gene>
    <name evidence="2" type="ORF">DWB85_16305</name>
</gene>
<dbReference type="RefSeq" id="WP_117956684.1">
    <property type="nucleotide sequence ID" value="NZ_QRAN01000021.1"/>
</dbReference>
<evidence type="ECO:0000313" key="3">
    <source>
        <dbReference type="Proteomes" id="UP000265509"/>
    </source>
</evidence>
<reference evidence="2 3" key="1">
    <citation type="submission" date="2018-07" db="EMBL/GenBank/DDBJ databases">
        <title>Halioglobus sp. genome submission.</title>
        <authorList>
            <person name="Ye M.-Q."/>
            <person name="Du Z.-J."/>
        </authorList>
    </citation>
    <scope>NUCLEOTIDE SEQUENCE [LARGE SCALE GENOMIC DNA]</scope>
    <source>
        <strain evidence="2 3">U0301</strain>
    </source>
</reference>
<dbReference type="Gene3D" id="1.10.10.10">
    <property type="entry name" value="Winged helix-like DNA-binding domain superfamily/Winged helix DNA-binding domain"/>
    <property type="match status" value="1"/>
</dbReference>
<dbReference type="AlphaFoldDB" id="A0A3L7DXI5"/>
<name>A0A3L7DXI5_9GAMM</name>
<dbReference type="EMBL" id="QRAN01000021">
    <property type="protein sequence ID" value="RLQ20691.1"/>
    <property type="molecule type" value="Genomic_DNA"/>
</dbReference>
<dbReference type="Proteomes" id="UP000265509">
    <property type="component" value="Unassembled WGS sequence"/>
</dbReference>
<protein>
    <submittedName>
        <fullName evidence="2">Rrf2 family transcriptional regulator</fullName>
    </submittedName>
</protein>
<dbReference type="OrthoDB" id="9795923at2"/>
<proteinExistence type="predicted"/>
<dbReference type="GO" id="GO:0005829">
    <property type="term" value="C:cytosol"/>
    <property type="evidence" value="ECO:0007669"/>
    <property type="project" value="TreeGrafter"/>
</dbReference>
<dbReference type="InterPro" id="IPR036390">
    <property type="entry name" value="WH_DNA-bd_sf"/>
</dbReference>
<dbReference type="GO" id="GO:0003677">
    <property type="term" value="F:DNA binding"/>
    <property type="evidence" value="ECO:0007669"/>
    <property type="project" value="UniProtKB-KW"/>
</dbReference>
<dbReference type="GO" id="GO:0003700">
    <property type="term" value="F:DNA-binding transcription factor activity"/>
    <property type="evidence" value="ECO:0007669"/>
    <property type="project" value="TreeGrafter"/>
</dbReference>
<dbReference type="NCBIfam" id="TIGR00738">
    <property type="entry name" value="rrf2_super"/>
    <property type="match status" value="1"/>
</dbReference>
<accession>A0A3L7DXI5</accession>
<sequence length="145" mass="15890">MRLTSYTDYAIRILIYVASRAEDRVTIQEIAAGYGISKNHLSKIVQELHRKGYVQASRGKRGGLFLGRRPEEINIGRLVRDVEKGFALAECQACGGDCVITPACGMQDVLAEALDAFQAVLDSYTLADMLAEPGPCELRDLLGLE</sequence>
<comment type="caution">
    <text evidence="2">The sequence shown here is derived from an EMBL/GenBank/DDBJ whole genome shotgun (WGS) entry which is preliminary data.</text>
</comment>
<dbReference type="PANTHER" id="PTHR33221">
    <property type="entry name" value="WINGED HELIX-TURN-HELIX TRANSCRIPTIONAL REGULATOR, RRF2 FAMILY"/>
    <property type="match status" value="1"/>
</dbReference>
<keyword evidence="3" id="KW-1185">Reference proteome</keyword>
<evidence type="ECO:0000256" key="1">
    <source>
        <dbReference type="ARBA" id="ARBA00023125"/>
    </source>
</evidence>
<organism evidence="2 3">
    <name type="scientific">Seongchinamella sediminis</name>
    <dbReference type="NCBI Taxonomy" id="2283635"/>
    <lineage>
        <taxon>Bacteria</taxon>
        <taxon>Pseudomonadati</taxon>
        <taxon>Pseudomonadota</taxon>
        <taxon>Gammaproteobacteria</taxon>
        <taxon>Cellvibrionales</taxon>
        <taxon>Halieaceae</taxon>
        <taxon>Seongchinamella</taxon>
    </lineage>
</organism>
<dbReference type="SUPFAM" id="SSF46785">
    <property type="entry name" value="Winged helix' DNA-binding domain"/>
    <property type="match status" value="1"/>
</dbReference>
<evidence type="ECO:0000313" key="2">
    <source>
        <dbReference type="EMBL" id="RLQ20691.1"/>
    </source>
</evidence>
<dbReference type="PROSITE" id="PS51197">
    <property type="entry name" value="HTH_RRF2_2"/>
    <property type="match status" value="1"/>
</dbReference>
<dbReference type="PANTHER" id="PTHR33221:SF4">
    <property type="entry name" value="HTH-TYPE TRANSCRIPTIONAL REPRESSOR NSRR"/>
    <property type="match status" value="1"/>
</dbReference>
<dbReference type="InterPro" id="IPR000944">
    <property type="entry name" value="Tscrpt_reg_Rrf2"/>
</dbReference>
<dbReference type="InterPro" id="IPR036388">
    <property type="entry name" value="WH-like_DNA-bd_sf"/>
</dbReference>
<keyword evidence="1" id="KW-0238">DNA-binding</keyword>